<feature type="chain" id="PRO_5040506284" evidence="15">
    <location>
        <begin position="24"/>
        <end position="897"/>
    </location>
</feature>
<dbReference type="AlphaFoldDB" id="A0A9Q0YPJ0"/>
<evidence type="ECO:0000313" key="19">
    <source>
        <dbReference type="Proteomes" id="UP001152320"/>
    </source>
</evidence>
<evidence type="ECO:0000256" key="3">
    <source>
        <dbReference type="ARBA" id="ARBA00022692"/>
    </source>
</evidence>
<dbReference type="Pfam" id="PF00060">
    <property type="entry name" value="Lig_chan"/>
    <property type="match status" value="1"/>
</dbReference>
<keyword evidence="11" id="KW-1071">Ligand-gated ion channel</keyword>
<feature type="transmembrane region" description="Helical" evidence="14">
    <location>
        <begin position="563"/>
        <end position="586"/>
    </location>
</feature>
<keyword evidence="7 14" id="KW-0472">Membrane</keyword>
<dbReference type="InterPro" id="IPR028082">
    <property type="entry name" value="Peripla_BP_I"/>
</dbReference>
<keyword evidence="19" id="KW-1185">Reference proteome</keyword>
<evidence type="ECO:0000256" key="8">
    <source>
        <dbReference type="ARBA" id="ARBA00023170"/>
    </source>
</evidence>
<evidence type="ECO:0000256" key="13">
    <source>
        <dbReference type="ARBA" id="ARBA00034100"/>
    </source>
</evidence>
<dbReference type="SMART" id="SM00079">
    <property type="entry name" value="PBPe"/>
    <property type="match status" value="1"/>
</dbReference>
<keyword evidence="8 18" id="KW-0675">Receptor</keyword>
<feature type="domain" description="Ionotropic glutamate receptor C-terminal" evidence="16">
    <location>
        <begin position="438"/>
        <end position="806"/>
    </location>
</feature>
<keyword evidence="5" id="KW-0770">Synapse</keyword>
<evidence type="ECO:0000256" key="10">
    <source>
        <dbReference type="ARBA" id="ARBA00023257"/>
    </source>
</evidence>
<evidence type="ECO:0000313" key="18">
    <source>
        <dbReference type="EMBL" id="KAJ8026169.1"/>
    </source>
</evidence>
<accession>A0A9Q0YPJ0</accession>
<dbReference type="Pfam" id="PF01094">
    <property type="entry name" value="ANF_receptor"/>
    <property type="match status" value="1"/>
</dbReference>
<feature type="domain" description="Ionotropic glutamate receptor L-glutamate and glycine-binding" evidence="17">
    <location>
        <begin position="440"/>
        <end position="509"/>
    </location>
</feature>
<comment type="caution">
    <text evidence="18">The sequence shown here is derived from an EMBL/GenBank/DDBJ whole genome shotgun (WGS) entry which is preliminary data.</text>
</comment>
<dbReference type="GO" id="GO:0015276">
    <property type="term" value="F:ligand-gated monoatomic ion channel activity"/>
    <property type="evidence" value="ECO:0007669"/>
    <property type="project" value="InterPro"/>
</dbReference>
<dbReference type="PANTHER" id="PTHR18966">
    <property type="entry name" value="IONOTROPIC GLUTAMATE RECEPTOR"/>
    <property type="match status" value="1"/>
</dbReference>
<evidence type="ECO:0000256" key="6">
    <source>
        <dbReference type="ARBA" id="ARBA00023065"/>
    </source>
</evidence>
<evidence type="ECO:0000256" key="1">
    <source>
        <dbReference type="ARBA" id="ARBA00004141"/>
    </source>
</evidence>
<keyword evidence="6" id="KW-0406">Ion transport</keyword>
<organism evidence="18 19">
    <name type="scientific">Holothuria leucospilota</name>
    <name type="common">Black long sea cucumber</name>
    <name type="synonym">Mertensiothuria leucospilota</name>
    <dbReference type="NCBI Taxonomy" id="206669"/>
    <lineage>
        <taxon>Eukaryota</taxon>
        <taxon>Metazoa</taxon>
        <taxon>Echinodermata</taxon>
        <taxon>Eleutherozoa</taxon>
        <taxon>Echinozoa</taxon>
        <taxon>Holothuroidea</taxon>
        <taxon>Aspidochirotacea</taxon>
        <taxon>Aspidochirotida</taxon>
        <taxon>Holothuriidae</taxon>
        <taxon>Holothuria</taxon>
    </lineage>
</organism>
<dbReference type="Gene3D" id="3.40.190.10">
    <property type="entry name" value="Periplasmic binding protein-like II"/>
    <property type="match status" value="1"/>
</dbReference>
<dbReference type="Proteomes" id="UP001152320">
    <property type="component" value="Chromosome 17"/>
</dbReference>
<keyword evidence="15" id="KW-0732">Signal</keyword>
<proteinExistence type="predicted"/>
<keyword evidence="3 14" id="KW-0812">Transmembrane</keyword>
<reference evidence="18" key="1">
    <citation type="submission" date="2021-10" db="EMBL/GenBank/DDBJ databases">
        <title>Tropical sea cucumber genome reveals ecological adaptation and Cuvierian tubules defense mechanism.</title>
        <authorList>
            <person name="Chen T."/>
        </authorList>
    </citation>
    <scope>NUCLEOTIDE SEQUENCE</scope>
    <source>
        <strain evidence="18">Nanhai2018</strain>
        <tissue evidence="18">Muscle</tissue>
    </source>
</reference>
<evidence type="ECO:0000256" key="4">
    <source>
        <dbReference type="ARBA" id="ARBA00022989"/>
    </source>
</evidence>
<dbReference type="EMBL" id="JAIZAY010000017">
    <property type="protein sequence ID" value="KAJ8026169.1"/>
    <property type="molecule type" value="Genomic_DNA"/>
</dbReference>
<evidence type="ECO:0000256" key="15">
    <source>
        <dbReference type="SAM" id="SignalP"/>
    </source>
</evidence>
<keyword evidence="10" id="KW-0628">Postsynaptic cell membrane</keyword>
<dbReference type="SMART" id="SM00918">
    <property type="entry name" value="Lig_chan-Glu_bd"/>
    <property type="match status" value="1"/>
</dbReference>
<dbReference type="InterPro" id="IPR001320">
    <property type="entry name" value="Iontro_rcpt_C"/>
</dbReference>
<evidence type="ECO:0000256" key="7">
    <source>
        <dbReference type="ARBA" id="ARBA00023136"/>
    </source>
</evidence>
<dbReference type="InterPro" id="IPR015683">
    <property type="entry name" value="Ionotropic_Glu_rcpt"/>
</dbReference>
<keyword evidence="2" id="KW-0813">Transport</keyword>
<evidence type="ECO:0000256" key="14">
    <source>
        <dbReference type="SAM" id="Phobius"/>
    </source>
</evidence>
<evidence type="ECO:0000256" key="9">
    <source>
        <dbReference type="ARBA" id="ARBA00023180"/>
    </source>
</evidence>
<keyword evidence="4 14" id="KW-1133">Transmembrane helix</keyword>
<feature type="signal peptide" evidence="15">
    <location>
        <begin position="1"/>
        <end position="23"/>
    </location>
</feature>
<evidence type="ECO:0000259" key="16">
    <source>
        <dbReference type="SMART" id="SM00079"/>
    </source>
</evidence>
<dbReference type="InterPro" id="IPR001828">
    <property type="entry name" value="ANF_lig-bd_rcpt"/>
</dbReference>
<dbReference type="Gene3D" id="3.40.50.2300">
    <property type="match status" value="2"/>
</dbReference>
<evidence type="ECO:0000256" key="2">
    <source>
        <dbReference type="ARBA" id="ARBA00022448"/>
    </source>
</evidence>
<dbReference type="SUPFAM" id="SSF53822">
    <property type="entry name" value="Periplasmic binding protein-like I"/>
    <property type="match status" value="1"/>
</dbReference>
<comment type="subcellular location">
    <subcellularLocation>
        <location evidence="1">Membrane</location>
        <topology evidence="1">Multi-pass membrane protein</topology>
    </subcellularLocation>
    <subcellularLocation>
        <location evidence="13">Postsynaptic cell membrane</location>
    </subcellularLocation>
</comment>
<feature type="transmembrane region" description="Helical" evidence="14">
    <location>
        <begin position="607"/>
        <end position="626"/>
    </location>
</feature>
<keyword evidence="9" id="KW-0325">Glycoprotein</keyword>
<evidence type="ECO:0000256" key="11">
    <source>
        <dbReference type="ARBA" id="ARBA00023286"/>
    </source>
</evidence>
<keyword evidence="12" id="KW-0407">Ion channel</keyword>
<dbReference type="SUPFAM" id="SSF53850">
    <property type="entry name" value="Periplasmic binding protein-like II"/>
    <property type="match status" value="1"/>
</dbReference>
<name>A0A9Q0YPJ0_HOLLE</name>
<dbReference type="Pfam" id="PF10613">
    <property type="entry name" value="Lig_chan-Glu_bd"/>
    <property type="match status" value="1"/>
</dbReference>
<dbReference type="Gene3D" id="1.10.287.70">
    <property type="match status" value="1"/>
</dbReference>
<feature type="transmembrane region" description="Helical" evidence="14">
    <location>
        <begin position="641"/>
        <end position="661"/>
    </location>
</feature>
<sequence>MWRLNFVIAFCLPVSLFSLTAVGEVLKVVSLYGQYTQQNDLYKQIMIDASTYINDGRSEKALIRSGDQINVIHDKVLQDREYERQTLSKSVYQICNDIRSTGAAALIMPNDLCPECSEVGVVIGDAFSPVITLDQADNSRGFKMRPNLDEIEEMLTDVIDNFKWRTFIFLYEGEIGFSLVEGISAKAILYGWQVTPIELEDDFEKQAEVLKKKRVKNILLYVSLEDLLQNVVNVAFETGFLSDGWHWMFGNLNPPISKSFLEQKYRHNMAFLTRFKIDASELLYYTSINAPIRNWRFRQRAAYDALVAVAMAMNLHLEEQGRYPNPVVKCDPSAASELEQYLKRIHFRGASGDVSFNDHGDRVNYTIKIYSGKDSHAPNLAGYFTQNIKNWELTRGQKWPGKPRKRTYLKPFRQADERFIKILAVPEPPFFMQKGWETLRYKTVKKKENESDEPYEGYAWELIKEVKKVFEQEMGVDFNFQITLMSRSQYGYLDLSTGEWDGMMRELIDGDADIAIGSLTKRSAREKDVDVTVPWYTNHLKVAILHPSWTFEYPFTLVYPYHITAWAALVGFFILIALLTAFLGYYSPFERRKLAERGKLADEEGKTFTFLESFFYVLSMGFWQGYQRGPRSWSLRILTCFWFWFALSSAFIYASTLDSVFKFSKLAINMEDVHDLLDNDIHEFGLVRRSPSYDFYRYNKGKYRMVFDKILNSEKNLMEDRIEQAVHRIRRQWDGRYALLGDERILKYAVDRKPCRLYITGRSFGKIVFSFATPSGSPLRDQLTYALKVLKKRGNVSRILEMEFSDQLHCAKETMYEFETRYSFTIHDFQGFYYLMFIGMAGSVLVFLLEWLVYVLYFDKEGQKKSSRSPSTKLQGNIHALGQSTSYGTQDSSTDWI</sequence>
<gene>
    <name evidence="18" type="ORF">HOLleu_33931</name>
</gene>
<dbReference type="InterPro" id="IPR019594">
    <property type="entry name" value="Glu/Gly-bd"/>
</dbReference>
<evidence type="ECO:0000256" key="5">
    <source>
        <dbReference type="ARBA" id="ARBA00023018"/>
    </source>
</evidence>
<dbReference type="OrthoDB" id="5984008at2759"/>
<feature type="transmembrane region" description="Helical" evidence="14">
    <location>
        <begin position="831"/>
        <end position="857"/>
    </location>
</feature>
<protein>
    <submittedName>
        <fullName evidence="18">Glutamate receptor 4</fullName>
    </submittedName>
</protein>
<evidence type="ECO:0000256" key="12">
    <source>
        <dbReference type="ARBA" id="ARBA00023303"/>
    </source>
</evidence>
<dbReference type="GO" id="GO:0045211">
    <property type="term" value="C:postsynaptic membrane"/>
    <property type="evidence" value="ECO:0007669"/>
    <property type="project" value="UniProtKB-SubCell"/>
</dbReference>
<evidence type="ECO:0000259" key="17">
    <source>
        <dbReference type="SMART" id="SM00918"/>
    </source>
</evidence>